<keyword evidence="1" id="KW-0805">Transcription regulation</keyword>
<keyword evidence="7" id="KW-1185">Reference proteome</keyword>
<dbReference type="Pfam" id="PF01614">
    <property type="entry name" value="IclR_C"/>
    <property type="match status" value="1"/>
</dbReference>
<dbReference type="Proteomes" id="UP001501676">
    <property type="component" value="Unassembled WGS sequence"/>
</dbReference>
<comment type="caution">
    <text evidence="6">The sequence shown here is derived from an EMBL/GenBank/DDBJ whole genome shotgun (WGS) entry which is preliminary data.</text>
</comment>
<dbReference type="PANTHER" id="PTHR30136:SF8">
    <property type="entry name" value="TRANSCRIPTIONAL REGULATORY PROTEIN"/>
    <property type="match status" value="1"/>
</dbReference>
<dbReference type="EMBL" id="BAAAYN010000008">
    <property type="protein sequence ID" value="GAA3384563.1"/>
    <property type="molecule type" value="Genomic_DNA"/>
</dbReference>
<dbReference type="PANTHER" id="PTHR30136">
    <property type="entry name" value="HELIX-TURN-HELIX TRANSCRIPTIONAL REGULATOR, ICLR FAMILY"/>
    <property type="match status" value="1"/>
</dbReference>
<dbReference type="SUPFAM" id="SSF55781">
    <property type="entry name" value="GAF domain-like"/>
    <property type="match status" value="1"/>
</dbReference>
<dbReference type="InterPro" id="IPR050707">
    <property type="entry name" value="HTH_MetabolicPath_Reg"/>
</dbReference>
<dbReference type="PROSITE" id="PS51077">
    <property type="entry name" value="HTH_ICLR"/>
    <property type="match status" value="1"/>
</dbReference>
<dbReference type="InterPro" id="IPR005471">
    <property type="entry name" value="Tscrpt_reg_IclR_N"/>
</dbReference>
<name>A0ABP6SUR4_9ACTN</name>
<evidence type="ECO:0000256" key="2">
    <source>
        <dbReference type="ARBA" id="ARBA00023125"/>
    </source>
</evidence>
<proteinExistence type="predicted"/>
<dbReference type="RefSeq" id="WP_345727234.1">
    <property type="nucleotide sequence ID" value="NZ_BAAAYN010000008.1"/>
</dbReference>
<accession>A0ABP6SUR4</accession>
<keyword evidence="3" id="KW-0804">Transcription</keyword>
<dbReference type="Pfam" id="PF09339">
    <property type="entry name" value="HTH_IclR"/>
    <property type="match status" value="1"/>
</dbReference>
<dbReference type="InterPro" id="IPR029016">
    <property type="entry name" value="GAF-like_dom_sf"/>
</dbReference>
<dbReference type="PROSITE" id="PS51078">
    <property type="entry name" value="ICLR_ED"/>
    <property type="match status" value="1"/>
</dbReference>
<dbReference type="Gene3D" id="3.30.450.40">
    <property type="match status" value="1"/>
</dbReference>
<dbReference type="Gene3D" id="1.10.10.10">
    <property type="entry name" value="Winged helix-like DNA-binding domain superfamily/Winged helix DNA-binding domain"/>
    <property type="match status" value="1"/>
</dbReference>
<evidence type="ECO:0000259" key="4">
    <source>
        <dbReference type="PROSITE" id="PS51077"/>
    </source>
</evidence>
<evidence type="ECO:0000259" key="5">
    <source>
        <dbReference type="PROSITE" id="PS51078"/>
    </source>
</evidence>
<reference evidence="7" key="1">
    <citation type="journal article" date="2019" name="Int. J. Syst. Evol. Microbiol.">
        <title>The Global Catalogue of Microorganisms (GCM) 10K type strain sequencing project: providing services to taxonomists for standard genome sequencing and annotation.</title>
        <authorList>
            <consortium name="The Broad Institute Genomics Platform"/>
            <consortium name="The Broad Institute Genome Sequencing Center for Infectious Disease"/>
            <person name="Wu L."/>
            <person name="Ma J."/>
        </authorList>
    </citation>
    <scope>NUCLEOTIDE SEQUENCE [LARGE SCALE GENOMIC DNA]</scope>
    <source>
        <strain evidence="7">JCM 9458</strain>
    </source>
</reference>
<evidence type="ECO:0000313" key="6">
    <source>
        <dbReference type="EMBL" id="GAA3384563.1"/>
    </source>
</evidence>
<feature type="domain" description="HTH iclR-type" evidence="4">
    <location>
        <begin position="18"/>
        <end position="80"/>
    </location>
</feature>
<sequence>MAEASRAPESTPPRSSQVPAAAQVLAILRYLARQAGPVPAAAIARDLGLPRSTTYHLLTTLTDAGFVVHLPEERRYALGVSAYELGTGYTRQAPLQRLARVPLAALVDRVGQSAHLAVLHGREVIYVIEERAPGRPPLVTDVGVRLPAQLTASGRAMLAALPAPAVRALFPDAAAFVRRHDLGPTTYAELRRLLSDTGRAGYATEDGEVTPGFASVATAVRDHAGHPVAAIAVTYPVAEGDPATLAPQVRRTAAEISRRVGGTR</sequence>
<dbReference type="InterPro" id="IPR036390">
    <property type="entry name" value="WH_DNA-bd_sf"/>
</dbReference>
<keyword evidence="2" id="KW-0238">DNA-binding</keyword>
<dbReference type="InterPro" id="IPR014757">
    <property type="entry name" value="Tscrpt_reg_IclR_C"/>
</dbReference>
<protein>
    <submittedName>
        <fullName evidence="6">IclR family transcriptional regulator</fullName>
    </submittedName>
</protein>
<feature type="domain" description="IclR-ED" evidence="5">
    <location>
        <begin position="81"/>
        <end position="262"/>
    </location>
</feature>
<gene>
    <name evidence="6" type="ORF">GCM10020369_14760</name>
</gene>
<dbReference type="SMART" id="SM00346">
    <property type="entry name" value="HTH_ICLR"/>
    <property type="match status" value="1"/>
</dbReference>
<evidence type="ECO:0000313" key="7">
    <source>
        <dbReference type="Proteomes" id="UP001501676"/>
    </source>
</evidence>
<evidence type="ECO:0000256" key="1">
    <source>
        <dbReference type="ARBA" id="ARBA00023015"/>
    </source>
</evidence>
<evidence type="ECO:0000256" key="3">
    <source>
        <dbReference type="ARBA" id="ARBA00023163"/>
    </source>
</evidence>
<organism evidence="6 7">
    <name type="scientific">Cryptosporangium minutisporangium</name>
    <dbReference type="NCBI Taxonomy" id="113569"/>
    <lineage>
        <taxon>Bacteria</taxon>
        <taxon>Bacillati</taxon>
        <taxon>Actinomycetota</taxon>
        <taxon>Actinomycetes</taxon>
        <taxon>Cryptosporangiales</taxon>
        <taxon>Cryptosporangiaceae</taxon>
        <taxon>Cryptosporangium</taxon>
    </lineage>
</organism>
<dbReference type="SUPFAM" id="SSF46785">
    <property type="entry name" value="Winged helix' DNA-binding domain"/>
    <property type="match status" value="1"/>
</dbReference>
<dbReference type="InterPro" id="IPR036388">
    <property type="entry name" value="WH-like_DNA-bd_sf"/>
</dbReference>